<name>A0A5J5I0T7_9SPHN</name>
<evidence type="ECO:0000256" key="1">
    <source>
        <dbReference type="SAM" id="SignalP"/>
    </source>
</evidence>
<dbReference type="EMBL" id="VYQA01000010">
    <property type="protein sequence ID" value="KAA9028169.1"/>
    <property type="molecule type" value="Genomic_DNA"/>
</dbReference>
<dbReference type="AlphaFoldDB" id="A0A5J5I0T7"/>
<evidence type="ECO:0000313" key="3">
    <source>
        <dbReference type="EMBL" id="KAA9028169.1"/>
    </source>
</evidence>
<evidence type="ECO:0000313" key="4">
    <source>
        <dbReference type="Proteomes" id="UP000325933"/>
    </source>
</evidence>
<gene>
    <name evidence="3" type="ORF">F4U95_13950</name>
    <name evidence="2" type="ORF">F4U96_12820</name>
</gene>
<evidence type="ECO:0000313" key="5">
    <source>
        <dbReference type="Proteomes" id="UP000326364"/>
    </source>
</evidence>
<evidence type="ECO:0000313" key="2">
    <source>
        <dbReference type="EMBL" id="KAA9015755.1"/>
    </source>
</evidence>
<dbReference type="Proteomes" id="UP000326364">
    <property type="component" value="Unassembled WGS sequence"/>
</dbReference>
<organism evidence="3 4">
    <name type="scientific">Sphingobium limneticum</name>
    <dbReference type="NCBI Taxonomy" id="1007511"/>
    <lineage>
        <taxon>Bacteria</taxon>
        <taxon>Pseudomonadati</taxon>
        <taxon>Pseudomonadota</taxon>
        <taxon>Alphaproteobacteria</taxon>
        <taxon>Sphingomonadales</taxon>
        <taxon>Sphingomonadaceae</taxon>
        <taxon>Sphingobium</taxon>
    </lineage>
</organism>
<accession>A0A5J5I0T7</accession>
<feature type="signal peptide" evidence="1">
    <location>
        <begin position="1"/>
        <end position="24"/>
    </location>
</feature>
<dbReference type="EMBL" id="VYQB01000009">
    <property type="protein sequence ID" value="KAA9015755.1"/>
    <property type="molecule type" value="Genomic_DNA"/>
</dbReference>
<feature type="chain" id="PRO_5023868833" description="Phosphate starvation-inducible protein PsiF" evidence="1">
    <location>
        <begin position="25"/>
        <end position="59"/>
    </location>
</feature>
<evidence type="ECO:0008006" key="6">
    <source>
        <dbReference type="Google" id="ProtNLM"/>
    </source>
</evidence>
<keyword evidence="5" id="KW-1185">Reference proteome</keyword>
<keyword evidence="1" id="KW-0732">Signal</keyword>
<sequence length="59" mass="6099">MTKTVAIALLGLSLMVGNVAPASAAPCKDAKGKFVKCAPKPPVKKAPCKDAKGRFIKCK</sequence>
<comment type="caution">
    <text evidence="3">The sequence shown here is derived from an EMBL/GenBank/DDBJ whole genome shotgun (WGS) entry which is preliminary data.</text>
</comment>
<dbReference type="Proteomes" id="UP000325933">
    <property type="component" value="Unassembled WGS sequence"/>
</dbReference>
<proteinExistence type="predicted"/>
<protein>
    <recommendedName>
        <fullName evidence="6">Phosphate starvation-inducible protein PsiF</fullName>
    </recommendedName>
</protein>
<reference evidence="4 5" key="1">
    <citation type="submission" date="2019-09" db="EMBL/GenBank/DDBJ databases">
        <authorList>
            <person name="Feng G."/>
        </authorList>
    </citation>
    <scope>NUCLEOTIDE SEQUENCE [LARGE SCALE GENOMIC DNA]</scope>
    <source>
        <strain evidence="3 4">KACC 19283</strain>
        <strain evidence="2 5">KACC 19284</strain>
    </source>
</reference>